<accession>A0A0A8XVK2</accession>
<dbReference type="EMBL" id="GBRH01282168">
    <property type="protein sequence ID" value="JAD15727.1"/>
    <property type="molecule type" value="Transcribed_RNA"/>
</dbReference>
<dbReference type="AlphaFoldDB" id="A0A0A8XVK2"/>
<reference evidence="2" key="2">
    <citation type="journal article" date="2015" name="Data Brief">
        <title>Shoot transcriptome of the giant reed, Arundo donax.</title>
        <authorList>
            <person name="Barrero R.A."/>
            <person name="Guerrero F.D."/>
            <person name="Moolhuijzen P."/>
            <person name="Goolsby J.A."/>
            <person name="Tidwell J."/>
            <person name="Bellgard S.E."/>
            <person name="Bellgard M.I."/>
        </authorList>
    </citation>
    <scope>NUCLEOTIDE SEQUENCE</scope>
    <source>
        <tissue evidence="2">Shoot tissue taken approximately 20 cm above the soil surface</tissue>
    </source>
</reference>
<name>A0A0A8XVK2_ARUDO</name>
<reference evidence="2" key="1">
    <citation type="submission" date="2014-09" db="EMBL/GenBank/DDBJ databases">
        <authorList>
            <person name="Magalhaes I.L.F."/>
            <person name="Oliveira U."/>
            <person name="Santos F.R."/>
            <person name="Vidigal T.H.D.A."/>
            <person name="Brescovit A.D."/>
            <person name="Santos A.J."/>
        </authorList>
    </citation>
    <scope>NUCLEOTIDE SEQUENCE</scope>
    <source>
        <tissue evidence="2">Shoot tissue taken approximately 20 cm above the soil surface</tissue>
    </source>
</reference>
<protein>
    <submittedName>
        <fullName evidence="2">Uncharacterized protein</fullName>
    </submittedName>
</protein>
<feature type="transmembrane region" description="Helical" evidence="1">
    <location>
        <begin position="12"/>
        <end position="38"/>
    </location>
</feature>
<organism evidence="2">
    <name type="scientific">Arundo donax</name>
    <name type="common">Giant reed</name>
    <name type="synonym">Donax arundinaceus</name>
    <dbReference type="NCBI Taxonomy" id="35708"/>
    <lineage>
        <taxon>Eukaryota</taxon>
        <taxon>Viridiplantae</taxon>
        <taxon>Streptophyta</taxon>
        <taxon>Embryophyta</taxon>
        <taxon>Tracheophyta</taxon>
        <taxon>Spermatophyta</taxon>
        <taxon>Magnoliopsida</taxon>
        <taxon>Liliopsida</taxon>
        <taxon>Poales</taxon>
        <taxon>Poaceae</taxon>
        <taxon>PACMAD clade</taxon>
        <taxon>Arundinoideae</taxon>
        <taxon>Arundineae</taxon>
        <taxon>Arundo</taxon>
    </lineage>
</organism>
<keyword evidence="1" id="KW-0812">Transmembrane</keyword>
<keyword evidence="1" id="KW-1133">Transmembrane helix</keyword>
<proteinExistence type="predicted"/>
<keyword evidence="1" id="KW-0472">Membrane</keyword>
<evidence type="ECO:0000256" key="1">
    <source>
        <dbReference type="SAM" id="Phobius"/>
    </source>
</evidence>
<sequence>MLLLESRTIAEFMCVVLELFHQIFLLCFHSICIAPFYVASH</sequence>
<evidence type="ECO:0000313" key="2">
    <source>
        <dbReference type="EMBL" id="JAD15727.1"/>
    </source>
</evidence>